<dbReference type="Gene3D" id="3.30.429.10">
    <property type="entry name" value="Macrophage Migration Inhibitory Factor"/>
    <property type="match status" value="2"/>
</dbReference>
<evidence type="ECO:0000313" key="1">
    <source>
        <dbReference type="EMBL" id="AIC26290.1"/>
    </source>
</evidence>
<proteinExistence type="predicted"/>
<dbReference type="KEGG" id="rei:IE4771_CH01139"/>
<dbReference type="Proteomes" id="UP000027180">
    <property type="component" value="Chromosome"/>
</dbReference>
<dbReference type="EMBL" id="CP006986">
    <property type="protein sequence ID" value="AIC26290.1"/>
    <property type="molecule type" value="Genomic_DNA"/>
</dbReference>
<gene>
    <name evidence="1" type="ORF">IE4771_CH01139</name>
</gene>
<name>A0A060I300_RHIET</name>
<dbReference type="HOGENOM" id="CLU_1883478_0_0_5"/>
<dbReference type="AlphaFoldDB" id="A0A060I300"/>
<sequence>MAFDVAENTNQETRHMPTFIIEGPQGLRTEAKATMMAEITMALDEAYHIPDVRIFLREHASANVAQDGRVEAEPVRPVCFVEAPKLPSLDARRVLIEKLNGAIAKAFTGIANTDDILILVNEYPLELAGAGGRLQSENPDILAAIGAAAE</sequence>
<organism evidence="1 2">
    <name type="scientific">Rhizobium etli bv. mimosae str. IE4771</name>
    <dbReference type="NCBI Taxonomy" id="1432050"/>
    <lineage>
        <taxon>Bacteria</taxon>
        <taxon>Pseudomonadati</taxon>
        <taxon>Pseudomonadota</taxon>
        <taxon>Alphaproteobacteria</taxon>
        <taxon>Hyphomicrobiales</taxon>
        <taxon>Rhizobiaceae</taxon>
        <taxon>Rhizobium/Agrobacterium group</taxon>
        <taxon>Rhizobium</taxon>
    </lineage>
</organism>
<dbReference type="InterPro" id="IPR014347">
    <property type="entry name" value="Tautomerase/MIF_sf"/>
</dbReference>
<protein>
    <submittedName>
        <fullName evidence="1">4-oxalocrotonate tautomerase domain-containing protein</fullName>
    </submittedName>
</protein>
<reference evidence="1 2" key="1">
    <citation type="submission" date="2013-12" db="EMBL/GenBank/DDBJ databases">
        <title>Complete genome sequence of Rhizobium etli bv. mimosae IE4771.</title>
        <authorList>
            <person name="Bustos P."/>
            <person name="Santamaria R.I."/>
            <person name="Lozano L."/>
            <person name="Ormeno-Orrillo E."/>
            <person name="Rogel M.A."/>
            <person name="Romero D."/>
            <person name="Cevallos M.A."/>
            <person name="Martinez-Romero E."/>
            <person name="Gonzalez V."/>
        </authorList>
    </citation>
    <scope>NUCLEOTIDE SEQUENCE [LARGE SCALE GENOMIC DNA]</scope>
    <source>
        <strain evidence="1 2">IE4771</strain>
    </source>
</reference>
<dbReference type="SUPFAM" id="SSF55331">
    <property type="entry name" value="Tautomerase/MIF"/>
    <property type="match status" value="1"/>
</dbReference>
<accession>A0A060I300</accession>
<evidence type="ECO:0000313" key="2">
    <source>
        <dbReference type="Proteomes" id="UP000027180"/>
    </source>
</evidence>